<evidence type="ECO:0008006" key="7">
    <source>
        <dbReference type="Google" id="ProtNLM"/>
    </source>
</evidence>
<dbReference type="Pfam" id="PF03575">
    <property type="entry name" value="Peptidase_S51"/>
    <property type="match status" value="1"/>
</dbReference>
<dbReference type="EMBL" id="AP023354">
    <property type="protein sequence ID" value="BCJ30484.1"/>
    <property type="molecule type" value="Genomic_DNA"/>
</dbReference>
<keyword evidence="3" id="KW-0378">Hydrolase</keyword>
<dbReference type="AlphaFoldDB" id="A0A810L4S4"/>
<keyword evidence="6" id="KW-1185">Reference proteome</keyword>
<accession>A0A810L4S4</accession>
<reference evidence="5" key="1">
    <citation type="submission" date="2020-08" db="EMBL/GenBank/DDBJ databases">
        <title>Whole genome shotgun sequence of Actinocatenispora sera NBRC 101916.</title>
        <authorList>
            <person name="Komaki H."/>
            <person name="Tamura T."/>
        </authorList>
    </citation>
    <scope>NUCLEOTIDE SEQUENCE</scope>
    <source>
        <strain evidence="5">NBRC 101916</strain>
    </source>
</reference>
<evidence type="ECO:0000313" key="5">
    <source>
        <dbReference type="EMBL" id="BCJ30484.1"/>
    </source>
</evidence>
<sequence length="211" mass="22323">MRAFLGSQGLGALSGWLDELPRRPERAVLIPTAGNRIAATPWVDVAIGVLTGCGLELETLDLEGASPTVVEAMLDRVGLVFVTGGDPIFLLEHAHRSGFVPAVRNAVSAGRLAYAGVSAGAILTAPDLELYRTPDDPGRVNGTDGLGLVRFFPLVHANRGRQERYARLIAAHPDIPFVAYSDDEAVIVTGSTWHCRPSAITAPLSGPEPRA</sequence>
<gene>
    <name evidence="5" type="ORF">Asera_45920</name>
</gene>
<dbReference type="GO" id="GO:0006508">
    <property type="term" value="P:proteolysis"/>
    <property type="evidence" value="ECO:0007669"/>
    <property type="project" value="UniProtKB-KW"/>
</dbReference>
<evidence type="ECO:0000256" key="2">
    <source>
        <dbReference type="ARBA" id="ARBA00022670"/>
    </source>
</evidence>
<evidence type="ECO:0000256" key="1">
    <source>
        <dbReference type="ARBA" id="ARBA00006534"/>
    </source>
</evidence>
<evidence type="ECO:0000256" key="3">
    <source>
        <dbReference type="ARBA" id="ARBA00022801"/>
    </source>
</evidence>
<keyword evidence="4" id="KW-0720">Serine protease</keyword>
<proteinExistence type="inferred from homology"/>
<dbReference type="GO" id="GO:0008236">
    <property type="term" value="F:serine-type peptidase activity"/>
    <property type="evidence" value="ECO:0007669"/>
    <property type="project" value="UniProtKB-KW"/>
</dbReference>
<organism evidence="5 6">
    <name type="scientific">Actinocatenispora sera</name>
    <dbReference type="NCBI Taxonomy" id="390989"/>
    <lineage>
        <taxon>Bacteria</taxon>
        <taxon>Bacillati</taxon>
        <taxon>Actinomycetota</taxon>
        <taxon>Actinomycetes</taxon>
        <taxon>Micromonosporales</taxon>
        <taxon>Micromonosporaceae</taxon>
        <taxon>Actinocatenispora</taxon>
    </lineage>
</organism>
<dbReference type="InterPro" id="IPR029062">
    <property type="entry name" value="Class_I_gatase-like"/>
</dbReference>
<dbReference type="SUPFAM" id="SSF52317">
    <property type="entry name" value="Class I glutamine amidotransferase-like"/>
    <property type="match status" value="1"/>
</dbReference>
<dbReference type="InterPro" id="IPR005320">
    <property type="entry name" value="Peptidase_S51"/>
</dbReference>
<evidence type="ECO:0000313" key="6">
    <source>
        <dbReference type="Proteomes" id="UP000680750"/>
    </source>
</evidence>
<dbReference type="PANTHER" id="PTHR20842">
    <property type="entry name" value="PROTEASE S51 ALPHA-ASPARTYL DIPEPTIDASE"/>
    <property type="match status" value="1"/>
</dbReference>
<evidence type="ECO:0000256" key="4">
    <source>
        <dbReference type="ARBA" id="ARBA00022825"/>
    </source>
</evidence>
<dbReference type="PANTHER" id="PTHR20842:SF0">
    <property type="entry name" value="ALPHA-ASPARTYL DIPEPTIDASE"/>
    <property type="match status" value="1"/>
</dbReference>
<comment type="similarity">
    <text evidence="1">Belongs to the peptidase S51 family.</text>
</comment>
<name>A0A810L4S4_9ACTN</name>
<keyword evidence="2" id="KW-0645">Protease</keyword>
<dbReference type="KEGG" id="aser:Asera_45920"/>
<dbReference type="Gene3D" id="3.40.50.880">
    <property type="match status" value="1"/>
</dbReference>
<dbReference type="Proteomes" id="UP000680750">
    <property type="component" value="Chromosome"/>
</dbReference>
<dbReference type="CDD" id="cd03129">
    <property type="entry name" value="GAT1_Peptidase_E_like"/>
    <property type="match status" value="1"/>
</dbReference>
<protein>
    <recommendedName>
        <fullName evidence="7">Dipeptidase E</fullName>
    </recommendedName>
</protein>